<dbReference type="GO" id="GO:0045152">
    <property type="term" value="F:antisigma factor binding"/>
    <property type="evidence" value="ECO:0007669"/>
    <property type="project" value="TreeGrafter"/>
</dbReference>
<evidence type="ECO:0000313" key="8">
    <source>
        <dbReference type="EMBL" id="NDL69705.1"/>
    </source>
</evidence>
<dbReference type="InterPro" id="IPR005588">
    <property type="entry name" value="MucB_RseB"/>
</dbReference>
<evidence type="ECO:0000259" key="6">
    <source>
        <dbReference type="Pfam" id="PF03888"/>
    </source>
</evidence>
<dbReference type="OrthoDB" id="7067274at2"/>
<evidence type="ECO:0000313" key="9">
    <source>
        <dbReference type="Proteomes" id="UP000480312"/>
    </source>
</evidence>
<feature type="domain" description="MucB/RseB N-terminal" evidence="6">
    <location>
        <begin position="55"/>
        <end position="209"/>
    </location>
</feature>
<keyword evidence="4" id="KW-0574">Periplasm</keyword>
<reference evidence="8 9" key="1">
    <citation type="submission" date="2020-01" db="EMBL/GenBank/DDBJ databases">
        <title>Whole genome sequencing of Halomonas alkaliphila strain LS44.</title>
        <authorList>
            <person name="Kumar S."/>
            <person name="Paul D."/>
            <person name="Shouche Y."/>
            <person name="Suryavanshi M.V."/>
        </authorList>
    </citation>
    <scope>NUCLEOTIDE SEQUENCE [LARGE SCALE GENOMIC DNA]</scope>
    <source>
        <strain evidence="8 9">LS44</strain>
    </source>
</reference>
<dbReference type="AlphaFoldDB" id="A0A7C9JR04"/>
<accession>A0A7C9JR04</accession>
<feature type="domain" description="MucB/RseB C-terminal" evidence="7">
    <location>
        <begin position="225"/>
        <end position="318"/>
    </location>
</feature>
<evidence type="ECO:0000256" key="3">
    <source>
        <dbReference type="ARBA" id="ARBA00022729"/>
    </source>
</evidence>
<protein>
    <submittedName>
        <fullName evidence="8">Nucleoside transporter</fullName>
    </submittedName>
</protein>
<evidence type="ECO:0000256" key="5">
    <source>
        <dbReference type="SAM" id="SignalP"/>
    </source>
</evidence>
<comment type="similarity">
    <text evidence="2">Belongs to the RseB family.</text>
</comment>
<sequence length="321" mass="35674">MAAVVSCRCSSRRGRLLASLCFVGASLLPQTVVAESPSPFSCAEVLSQPSPATTQEWLVMSMQAGHCVDFQARAVSIDALGVRTLALSHRIRDGVRQQVVQHLDGPSINVERRSIAGFFAWFPSEAPESESSPARWAAQVSEYYEISQQDDTRVAERDAVALQFSPLDNQRYYHAWWIDKETGLLLKQVISDAQGRVLETFQVTQLHSPSLYDGDVARGAEVEMADHPWQVGWLPEGFVEQPSEQGQQQDGQRVYSDGMAAISVFVEPLEQRRLEERVHRLGVSTAVVSQVVIDGQDWQLIVIGELPLEPLQRIANSITFE</sequence>
<comment type="caution">
    <text evidence="8">The sequence shown here is derived from an EMBL/GenBank/DDBJ whole genome shotgun (WGS) entry which is preliminary data.</text>
</comment>
<dbReference type="CDD" id="cd16327">
    <property type="entry name" value="RseB"/>
    <property type="match status" value="1"/>
</dbReference>
<proteinExistence type="inferred from homology"/>
<dbReference type="InterPro" id="IPR033436">
    <property type="entry name" value="MucB/RseB_C"/>
</dbReference>
<dbReference type="GO" id="GO:0032885">
    <property type="term" value="P:regulation of polysaccharide biosynthetic process"/>
    <property type="evidence" value="ECO:0007669"/>
    <property type="project" value="TreeGrafter"/>
</dbReference>
<dbReference type="Pfam" id="PF17188">
    <property type="entry name" value="MucB_RseB_C"/>
    <property type="match status" value="1"/>
</dbReference>
<dbReference type="PANTHER" id="PTHR38782:SF1">
    <property type="entry name" value="SIGMA-E FACTOR REGULATORY PROTEIN RSEB"/>
    <property type="match status" value="1"/>
</dbReference>
<feature type="signal peptide" evidence="5">
    <location>
        <begin position="1"/>
        <end position="34"/>
    </location>
</feature>
<evidence type="ECO:0000259" key="7">
    <source>
        <dbReference type="Pfam" id="PF17188"/>
    </source>
</evidence>
<dbReference type="EMBL" id="JAAEHK010000003">
    <property type="protein sequence ID" value="NDL69705.1"/>
    <property type="molecule type" value="Genomic_DNA"/>
</dbReference>
<dbReference type="InterPro" id="IPR038484">
    <property type="entry name" value="MucB/RseB_C_sf"/>
</dbReference>
<organism evidence="8 9">
    <name type="scientific">Vreelandella alkaliphila</name>
    <dbReference type="NCBI Taxonomy" id="272774"/>
    <lineage>
        <taxon>Bacteria</taxon>
        <taxon>Pseudomonadati</taxon>
        <taxon>Pseudomonadota</taxon>
        <taxon>Gammaproteobacteria</taxon>
        <taxon>Oceanospirillales</taxon>
        <taxon>Halomonadaceae</taxon>
        <taxon>Vreelandella</taxon>
    </lineage>
</organism>
<dbReference type="Proteomes" id="UP000480312">
    <property type="component" value="Unassembled WGS sequence"/>
</dbReference>
<dbReference type="GO" id="GO:0030288">
    <property type="term" value="C:outer membrane-bounded periplasmic space"/>
    <property type="evidence" value="ECO:0007669"/>
    <property type="project" value="TreeGrafter"/>
</dbReference>
<gene>
    <name evidence="8" type="ORF">GPL32_04155</name>
</gene>
<feature type="chain" id="PRO_5029019119" evidence="5">
    <location>
        <begin position="35"/>
        <end position="321"/>
    </location>
</feature>
<comment type="subcellular location">
    <subcellularLocation>
        <location evidence="1">Periplasm</location>
    </subcellularLocation>
</comment>
<name>A0A7C9JR04_9GAMM</name>
<evidence type="ECO:0000256" key="1">
    <source>
        <dbReference type="ARBA" id="ARBA00004418"/>
    </source>
</evidence>
<dbReference type="PANTHER" id="PTHR38782">
    <property type="match status" value="1"/>
</dbReference>
<evidence type="ECO:0000256" key="4">
    <source>
        <dbReference type="ARBA" id="ARBA00022764"/>
    </source>
</evidence>
<dbReference type="Gene3D" id="2.50.20.10">
    <property type="entry name" value="Lipoprotein localisation LolA/LolB/LppX"/>
    <property type="match status" value="1"/>
</dbReference>
<dbReference type="Gene3D" id="3.30.200.100">
    <property type="entry name" value="MucB/RseB, C-terminal domain"/>
    <property type="match status" value="1"/>
</dbReference>
<dbReference type="Pfam" id="PF03888">
    <property type="entry name" value="MucB_RseB"/>
    <property type="match status" value="1"/>
</dbReference>
<evidence type="ECO:0000256" key="2">
    <source>
        <dbReference type="ARBA" id="ARBA00008150"/>
    </source>
</evidence>
<keyword evidence="3 5" id="KW-0732">Signal</keyword>
<dbReference type="InterPro" id="IPR033434">
    <property type="entry name" value="MucB/RseB_N"/>
</dbReference>